<evidence type="ECO:0000256" key="1">
    <source>
        <dbReference type="SAM" id="SignalP"/>
    </source>
</evidence>
<feature type="signal peptide" evidence="1">
    <location>
        <begin position="1"/>
        <end position="24"/>
    </location>
</feature>
<feature type="domain" description="DUF6562" evidence="2">
    <location>
        <begin position="39"/>
        <end position="189"/>
    </location>
</feature>
<reference evidence="7 8" key="1">
    <citation type="submission" date="2018-08" db="EMBL/GenBank/DDBJ databases">
        <title>A genome reference for cultivated species of the human gut microbiota.</title>
        <authorList>
            <person name="Zou Y."/>
            <person name="Xue W."/>
            <person name="Luo G."/>
        </authorList>
    </citation>
    <scope>NUCLEOTIDE SEQUENCE [LARGE SCALE GENOMIC DNA]</scope>
    <source>
        <strain evidence="6 7">AF38-2</strain>
        <strain evidence="5 8">AF46-11NS</strain>
    </source>
</reference>
<feature type="chain" id="PRO_5033252713" description="DUF6562 domain-containing protein" evidence="1">
    <location>
        <begin position="25"/>
        <end position="579"/>
    </location>
</feature>
<dbReference type="EMBL" id="WDER01000116">
    <property type="protein sequence ID" value="KAB6078044.1"/>
    <property type="molecule type" value="Genomic_DNA"/>
</dbReference>
<evidence type="ECO:0000313" key="7">
    <source>
        <dbReference type="Proteomes" id="UP000284495"/>
    </source>
</evidence>
<dbReference type="Pfam" id="PF20200">
    <property type="entry name" value="DUF6562"/>
    <property type="match status" value="1"/>
</dbReference>
<evidence type="ECO:0000313" key="6">
    <source>
        <dbReference type="EMBL" id="RHL34664.1"/>
    </source>
</evidence>
<evidence type="ECO:0000313" key="10">
    <source>
        <dbReference type="Proteomes" id="UP000474077"/>
    </source>
</evidence>
<dbReference type="Proteomes" id="UP000438288">
    <property type="component" value="Unassembled WGS sequence"/>
</dbReference>
<dbReference type="EMBL" id="QRNE01000010">
    <property type="protein sequence ID" value="RHK29123.1"/>
    <property type="molecule type" value="Genomic_DNA"/>
</dbReference>
<evidence type="ECO:0000313" key="9">
    <source>
        <dbReference type="Proteomes" id="UP000438288"/>
    </source>
</evidence>
<organism evidence="3 10">
    <name type="scientific">Bacteroides xylanisolvens</name>
    <dbReference type="NCBI Taxonomy" id="371601"/>
    <lineage>
        <taxon>Bacteria</taxon>
        <taxon>Pseudomonadati</taxon>
        <taxon>Bacteroidota</taxon>
        <taxon>Bacteroidia</taxon>
        <taxon>Bacteroidales</taxon>
        <taxon>Bacteroidaceae</taxon>
        <taxon>Bacteroides</taxon>
    </lineage>
</organism>
<dbReference type="EMBL" id="WDCP01000027">
    <property type="protein sequence ID" value="KAB6338985.1"/>
    <property type="molecule type" value="Genomic_DNA"/>
</dbReference>
<comment type="caution">
    <text evidence="3">The sequence shown here is derived from an EMBL/GenBank/DDBJ whole genome shotgun (WGS) entry which is preliminary data.</text>
</comment>
<dbReference type="Proteomes" id="UP000284495">
    <property type="component" value="Unassembled WGS sequence"/>
</dbReference>
<dbReference type="Proteomes" id="UP000474077">
    <property type="component" value="Unassembled WGS sequence"/>
</dbReference>
<evidence type="ECO:0000313" key="3">
    <source>
        <dbReference type="EMBL" id="KAB6078044.1"/>
    </source>
</evidence>
<dbReference type="EMBL" id="QROO01000027">
    <property type="protein sequence ID" value="RHL34664.1"/>
    <property type="molecule type" value="Genomic_DNA"/>
</dbReference>
<keyword evidence="1" id="KW-0732">Signal</keyword>
<evidence type="ECO:0000259" key="2">
    <source>
        <dbReference type="Pfam" id="PF20200"/>
    </source>
</evidence>
<evidence type="ECO:0000313" key="8">
    <source>
        <dbReference type="Proteomes" id="UP000285503"/>
    </source>
</evidence>
<dbReference type="RefSeq" id="WP_015532959.1">
    <property type="nucleotide sequence ID" value="NZ_JAQKDA010000001.1"/>
</dbReference>
<dbReference type="PROSITE" id="PS51257">
    <property type="entry name" value="PROKAR_LIPOPROTEIN"/>
    <property type="match status" value="1"/>
</dbReference>
<reference evidence="9 10" key="2">
    <citation type="journal article" date="2019" name="Nat. Med.">
        <title>A library of human gut bacterial isolates paired with longitudinal multiomics data enables mechanistic microbiome research.</title>
        <authorList>
            <person name="Poyet M."/>
            <person name="Groussin M."/>
            <person name="Gibbons S.M."/>
            <person name="Avila-Pacheco J."/>
            <person name="Jiang X."/>
            <person name="Kearney S.M."/>
            <person name="Perrotta A.R."/>
            <person name="Berdy B."/>
            <person name="Zhao S."/>
            <person name="Lieberman T.D."/>
            <person name="Swanson P.K."/>
            <person name="Smith M."/>
            <person name="Roesemann S."/>
            <person name="Alexander J.E."/>
            <person name="Rich S.A."/>
            <person name="Livny J."/>
            <person name="Vlamakis H."/>
            <person name="Clish C."/>
            <person name="Bullock K."/>
            <person name="Deik A."/>
            <person name="Scott J."/>
            <person name="Pierce K.A."/>
            <person name="Xavier R.J."/>
            <person name="Alm E.J."/>
        </authorList>
    </citation>
    <scope>NUCLEOTIDE SEQUENCE [LARGE SCALE GENOMIC DNA]</scope>
    <source>
        <strain evidence="4 9">BIOML-A16</strain>
        <strain evidence="3 10">BIOML-A73</strain>
    </source>
</reference>
<sequence>MNRSMKKNLFFGLMALAGLFTSCSQDDTDASPTADSNQVSMSIGMPADFVKTRASAPATFPAGHTLRCILEVWTKDGSTRRVRQEQLVTAGAANITFSFELADQGDYKAVLWADYIVSGATVSGDHYPDKYYKTDNADGLKKVTIITAAYTYADQLREAFAAVVPFTKGATAKNDLTATLVRPLTKVTIAEKNTEMIGKCKDMTATYTVPSEFNAFSEEVSPTATYDATYITTSMDGTDITINGNNCKILFSDYVFTTADATLGGIKLTFTGTGSITMNDRDIPANIPLKRNNWVRAAGNLITVGNDPAVTLSVDMTTDWVSQDATDISDIVKVGDFYYADGTWSTALDANKTCIGIVFQTDPSRIGDKEKQVLAAKGVATPHGLVMSLKTVTKSLMSWGEDHDFSELTKCTDKVACNADINGLLNYTTVIDYAAANNKELENFYPAFKAVKDYVVQAPEKTTGWYLPSIGQWYDFTANLGGLPSWDDAINEGNDLTPNLYRWSNQTELVSKINAYFEPLGTGNYDAIPNGSYQKFFSSSTYSDSGIWTWFVGKQANVVQCWHNVRYNSDSAVRPILAF</sequence>
<name>A0A174BLW4_9BACE</name>
<gene>
    <name evidence="6" type="ORF">DW027_18385</name>
    <name evidence="5" type="ORF">DW075_03620</name>
    <name evidence="3" type="ORF">GA560_23945</name>
    <name evidence="4" type="ORF">GAZ43_12845</name>
</gene>
<proteinExistence type="predicted"/>
<protein>
    <recommendedName>
        <fullName evidence="2">DUF6562 domain-containing protein</fullName>
    </recommendedName>
</protein>
<evidence type="ECO:0000313" key="4">
    <source>
        <dbReference type="EMBL" id="KAB6338985.1"/>
    </source>
</evidence>
<dbReference type="Proteomes" id="UP000285503">
    <property type="component" value="Unassembled WGS sequence"/>
</dbReference>
<evidence type="ECO:0000313" key="5">
    <source>
        <dbReference type="EMBL" id="RHK29123.1"/>
    </source>
</evidence>
<dbReference type="AlphaFoldDB" id="A0A174BLW4"/>
<dbReference type="InterPro" id="IPR046692">
    <property type="entry name" value="DUF6562"/>
</dbReference>
<accession>A0A174BLW4</accession>